<gene>
    <name evidence="1" type="ORF">FLACHUCJ7_01500</name>
</gene>
<dbReference type="AlphaFoldDB" id="A0A6V6YVV7"/>
<organism evidence="1 2">
    <name type="scientific">Flavobacterium chungangense</name>
    <dbReference type="NCBI Taxonomy" id="554283"/>
    <lineage>
        <taxon>Bacteria</taxon>
        <taxon>Pseudomonadati</taxon>
        <taxon>Bacteroidota</taxon>
        <taxon>Flavobacteriia</taxon>
        <taxon>Flavobacteriales</taxon>
        <taxon>Flavobacteriaceae</taxon>
        <taxon>Flavobacterium</taxon>
    </lineage>
</organism>
<keyword evidence="2" id="KW-1185">Reference proteome</keyword>
<accession>A0A6V6YVV7</accession>
<name>A0A6V6YVV7_9FLAO</name>
<reference evidence="1 2" key="1">
    <citation type="submission" date="2020-06" db="EMBL/GenBank/DDBJ databases">
        <authorList>
            <person name="Criscuolo A."/>
        </authorList>
    </citation>
    <scope>NUCLEOTIDE SEQUENCE [LARGE SCALE GENOMIC DNA]</scope>
    <source>
        <strain evidence="2">CIP 110025</strain>
    </source>
</reference>
<dbReference type="Proteomes" id="UP000556700">
    <property type="component" value="Unassembled WGS sequence"/>
</dbReference>
<evidence type="ECO:0000313" key="1">
    <source>
        <dbReference type="EMBL" id="CAD0003611.1"/>
    </source>
</evidence>
<dbReference type="RefSeq" id="WP_031454212.1">
    <property type="nucleotide sequence ID" value="NZ_CAIJDO010000112.1"/>
</dbReference>
<dbReference type="EMBL" id="CAIJDO010000112">
    <property type="protein sequence ID" value="CAD0003611.1"/>
    <property type="molecule type" value="Genomic_DNA"/>
</dbReference>
<protein>
    <submittedName>
        <fullName evidence="1">Uncharacterized protein</fullName>
    </submittedName>
</protein>
<proteinExistence type="predicted"/>
<comment type="caution">
    <text evidence="1">The sequence shown here is derived from an EMBL/GenBank/DDBJ whole genome shotgun (WGS) entry which is preliminary data.</text>
</comment>
<evidence type="ECO:0000313" key="2">
    <source>
        <dbReference type="Proteomes" id="UP000556700"/>
    </source>
</evidence>
<sequence length="79" mass="9125">MITKSLSTEAETRIKDFFINTIEPKDLAKTIRQVNYALSMCSMRGCETLESELNNIDDSFYWLNRLAEVLDPYLDVEGN</sequence>